<feature type="region of interest" description="Disordered" evidence="1">
    <location>
        <begin position="31"/>
        <end position="81"/>
    </location>
</feature>
<dbReference type="EMBL" id="KQ964278">
    <property type="protein sequence ID" value="KXJ85625.1"/>
    <property type="molecule type" value="Genomic_DNA"/>
</dbReference>
<dbReference type="InParanoid" id="A0A136IL34"/>
<gene>
    <name evidence="2" type="ORF">Micbo1qcDRAFT_169295</name>
</gene>
<dbReference type="Proteomes" id="UP000070501">
    <property type="component" value="Unassembled WGS sequence"/>
</dbReference>
<dbReference type="AlphaFoldDB" id="A0A136IL34"/>
<evidence type="ECO:0000313" key="2">
    <source>
        <dbReference type="EMBL" id="KXJ85625.1"/>
    </source>
</evidence>
<feature type="non-terminal residue" evidence="2">
    <location>
        <position position="81"/>
    </location>
</feature>
<organism evidence="2 3">
    <name type="scientific">Microdochium bolleyi</name>
    <dbReference type="NCBI Taxonomy" id="196109"/>
    <lineage>
        <taxon>Eukaryota</taxon>
        <taxon>Fungi</taxon>
        <taxon>Dikarya</taxon>
        <taxon>Ascomycota</taxon>
        <taxon>Pezizomycotina</taxon>
        <taxon>Sordariomycetes</taxon>
        <taxon>Xylariomycetidae</taxon>
        <taxon>Xylariales</taxon>
        <taxon>Microdochiaceae</taxon>
        <taxon>Microdochium</taxon>
    </lineage>
</organism>
<proteinExistence type="predicted"/>
<evidence type="ECO:0000256" key="1">
    <source>
        <dbReference type="SAM" id="MobiDB-lite"/>
    </source>
</evidence>
<evidence type="ECO:0000313" key="3">
    <source>
        <dbReference type="Proteomes" id="UP000070501"/>
    </source>
</evidence>
<reference evidence="3" key="1">
    <citation type="submission" date="2016-02" db="EMBL/GenBank/DDBJ databases">
        <title>Draft genome sequence of Microdochium bolleyi, a fungal endophyte of beachgrass.</title>
        <authorList>
            <consortium name="DOE Joint Genome Institute"/>
            <person name="David A.S."/>
            <person name="May G."/>
            <person name="Haridas S."/>
            <person name="Lim J."/>
            <person name="Wang M."/>
            <person name="Labutti K."/>
            <person name="Lipzen A."/>
            <person name="Barry K."/>
            <person name="Grigoriev I.V."/>
        </authorList>
    </citation>
    <scope>NUCLEOTIDE SEQUENCE [LARGE SCALE GENOMIC DNA]</scope>
    <source>
        <strain evidence="3">J235TASD1</strain>
    </source>
</reference>
<keyword evidence="3" id="KW-1185">Reference proteome</keyword>
<feature type="compositionally biased region" description="Low complexity" evidence="1">
    <location>
        <begin position="38"/>
        <end position="73"/>
    </location>
</feature>
<sequence length="81" mass="8381">MGKCGDRTTPIRWKFPCFAKPKAPDCIRKVAPGTASYSRRPGSAATASSARTRSSSRSRAATPASSPPLSTSAGMPASPRA</sequence>
<name>A0A136IL34_9PEZI</name>
<protein>
    <submittedName>
        <fullName evidence="2">Uncharacterized protein</fullName>
    </submittedName>
</protein>
<accession>A0A136IL34</accession>